<dbReference type="SUPFAM" id="SSF46689">
    <property type="entry name" value="Homeodomain-like"/>
    <property type="match status" value="1"/>
</dbReference>
<feature type="domain" description="HTH tetR-type" evidence="5">
    <location>
        <begin position="7"/>
        <end position="67"/>
    </location>
</feature>
<dbReference type="PANTHER" id="PTHR47506:SF1">
    <property type="entry name" value="HTH-TYPE TRANSCRIPTIONAL REGULATOR YJDC"/>
    <property type="match status" value="1"/>
</dbReference>
<dbReference type="PRINTS" id="PR00455">
    <property type="entry name" value="HTHTETR"/>
</dbReference>
<accession>A0A418YF78</accession>
<dbReference type="OrthoDB" id="270177at2"/>
<feature type="DNA-binding region" description="H-T-H motif" evidence="4">
    <location>
        <begin position="30"/>
        <end position="49"/>
    </location>
</feature>
<reference evidence="6 7" key="1">
    <citation type="submission" date="2018-09" db="EMBL/GenBank/DDBJ databases">
        <authorList>
            <person name="Wang F."/>
        </authorList>
    </citation>
    <scope>NUCLEOTIDE SEQUENCE [LARGE SCALE GENOMIC DNA]</scope>
    <source>
        <strain evidence="6 7">PLHSC7-2</strain>
    </source>
</reference>
<dbReference type="InterPro" id="IPR011075">
    <property type="entry name" value="TetR_C"/>
</dbReference>
<dbReference type="SUPFAM" id="SSF48498">
    <property type="entry name" value="Tetracyclin repressor-like, C-terminal domain"/>
    <property type="match status" value="1"/>
</dbReference>
<sequence>MTGRKRGFDLELALSAATQVFWQNGYAGTSLADLTVAMGINKPSLYACFGNKEALFIKALDYYKQRIVAPAFEPLWSESGSSKQKLHQCLCAFAGILTLPEKPAGCFVSTCTAESCSLAMPKQAQQALQQAGLQSQSMLLQFFEQEIAEGRLAISCQPKDLVEYTLTFIHGMAVQAKAGKDQQALARLADMILALSLLDAPSQGNKENASA</sequence>
<dbReference type="AlphaFoldDB" id="A0A418YF78"/>
<dbReference type="Pfam" id="PF00440">
    <property type="entry name" value="TetR_N"/>
    <property type="match status" value="1"/>
</dbReference>
<evidence type="ECO:0000256" key="3">
    <source>
        <dbReference type="ARBA" id="ARBA00023163"/>
    </source>
</evidence>
<dbReference type="InterPro" id="IPR009057">
    <property type="entry name" value="Homeodomain-like_sf"/>
</dbReference>
<evidence type="ECO:0000259" key="5">
    <source>
        <dbReference type="PROSITE" id="PS50977"/>
    </source>
</evidence>
<gene>
    <name evidence="6" type="ORF">D1Z90_09380</name>
</gene>
<keyword evidence="3" id="KW-0804">Transcription</keyword>
<name>A0A418YF78_9GAMM</name>
<dbReference type="Gene3D" id="1.10.10.60">
    <property type="entry name" value="Homeodomain-like"/>
    <property type="match status" value="1"/>
</dbReference>
<protein>
    <submittedName>
        <fullName evidence="6">TetR/AcrR family transcriptional regulator</fullName>
    </submittedName>
</protein>
<organism evidence="6 7">
    <name type="scientific">Motilimonas pumila</name>
    <dbReference type="NCBI Taxonomy" id="2303987"/>
    <lineage>
        <taxon>Bacteria</taxon>
        <taxon>Pseudomonadati</taxon>
        <taxon>Pseudomonadota</taxon>
        <taxon>Gammaproteobacteria</taxon>
        <taxon>Alteromonadales</taxon>
        <taxon>Alteromonadales genera incertae sedis</taxon>
        <taxon>Motilimonas</taxon>
    </lineage>
</organism>
<keyword evidence="1" id="KW-0805">Transcription regulation</keyword>
<dbReference type="Pfam" id="PF16925">
    <property type="entry name" value="TetR_C_13"/>
    <property type="match status" value="1"/>
</dbReference>
<evidence type="ECO:0000313" key="6">
    <source>
        <dbReference type="EMBL" id="RJG47915.1"/>
    </source>
</evidence>
<keyword evidence="7" id="KW-1185">Reference proteome</keyword>
<dbReference type="EMBL" id="QZCH01000010">
    <property type="protein sequence ID" value="RJG47915.1"/>
    <property type="molecule type" value="Genomic_DNA"/>
</dbReference>
<comment type="caution">
    <text evidence="6">The sequence shown here is derived from an EMBL/GenBank/DDBJ whole genome shotgun (WGS) entry which is preliminary data.</text>
</comment>
<dbReference type="PANTHER" id="PTHR47506">
    <property type="entry name" value="TRANSCRIPTIONAL REGULATORY PROTEIN"/>
    <property type="match status" value="1"/>
</dbReference>
<dbReference type="GO" id="GO:0003677">
    <property type="term" value="F:DNA binding"/>
    <property type="evidence" value="ECO:0007669"/>
    <property type="project" value="UniProtKB-UniRule"/>
</dbReference>
<dbReference type="InterPro" id="IPR036271">
    <property type="entry name" value="Tet_transcr_reg_TetR-rel_C_sf"/>
</dbReference>
<dbReference type="RefSeq" id="WP_119910498.1">
    <property type="nucleotide sequence ID" value="NZ_QZCH01000010.1"/>
</dbReference>
<proteinExistence type="predicted"/>
<evidence type="ECO:0000256" key="2">
    <source>
        <dbReference type="ARBA" id="ARBA00023125"/>
    </source>
</evidence>
<keyword evidence="2 4" id="KW-0238">DNA-binding</keyword>
<evidence type="ECO:0000256" key="4">
    <source>
        <dbReference type="PROSITE-ProRule" id="PRU00335"/>
    </source>
</evidence>
<evidence type="ECO:0000313" key="7">
    <source>
        <dbReference type="Proteomes" id="UP000283255"/>
    </source>
</evidence>
<evidence type="ECO:0000256" key="1">
    <source>
        <dbReference type="ARBA" id="ARBA00023015"/>
    </source>
</evidence>
<dbReference type="InterPro" id="IPR001647">
    <property type="entry name" value="HTH_TetR"/>
</dbReference>
<reference evidence="6 7" key="2">
    <citation type="submission" date="2019-01" db="EMBL/GenBank/DDBJ databases">
        <title>Motilimonas pumilus sp. nov., isolated from the gut of sea cucumber (Apostichopus japonicus).</title>
        <authorList>
            <person name="Wang F.-Q."/>
            <person name="Ren L.-H."/>
            <person name="Lin Y.-W."/>
            <person name="Sun G.-H."/>
            <person name="Du Z.-J."/>
            <person name="Zhao J.-X."/>
            <person name="Liu X.-J."/>
            <person name="Liu L.-J."/>
        </authorList>
    </citation>
    <scope>NUCLEOTIDE SEQUENCE [LARGE SCALE GENOMIC DNA]</scope>
    <source>
        <strain evidence="6 7">PLHSC7-2</strain>
    </source>
</reference>
<dbReference type="PROSITE" id="PS50977">
    <property type="entry name" value="HTH_TETR_2"/>
    <property type="match status" value="1"/>
</dbReference>
<dbReference type="Proteomes" id="UP000283255">
    <property type="component" value="Unassembled WGS sequence"/>
</dbReference>
<dbReference type="Gene3D" id="1.10.357.10">
    <property type="entry name" value="Tetracycline Repressor, domain 2"/>
    <property type="match status" value="1"/>
</dbReference>